<dbReference type="GO" id="GO:0005737">
    <property type="term" value="C:cytoplasm"/>
    <property type="evidence" value="ECO:0007669"/>
    <property type="project" value="UniProtKB-SubCell"/>
</dbReference>
<evidence type="ECO:0000256" key="1">
    <source>
        <dbReference type="ARBA" id="ARBA00004496"/>
    </source>
</evidence>
<keyword evidence="4" id="KW-0676">Redox-active center</keyword>
<evidence type="ECO:0000256" key="3">
    <source>
        <dbReference type="ARBA" id="ARBA00022490"/>
    </source>
</evidence>
<proteinExistence type="inferred from homology"/>
<dbReference type="InterPro" id="IPR011905">
    <property type="entry name" value="GlrX-like_pln_2"/>
</dbReference>
<keyword evidence="3" id="KW-0963">Cytoplasm</keyword>
<dbReference type="CDD" id="cd03419">
    <property type="entry name" value="GRX_GRXh_1_2_like"/>
    <property type="match status" value="1"/>
</dbReference>
<evidence type="ECO:0000313" key="6">
    <source>
        <dbReference type="EMBL" id="VAH68600.1"/>
    </source>
</evidence>
<evidence type="ECO:0000256" key="4">
    <source>
        <dbReference type="ARBA" id="ARBA00023284"/>
    </source>
</evidence>
<dbReference type="NCBIfam" id="TIGR02189">
    <property type="entry name" value="GlrX-like_plant"/>
    <property type="match status" value="1"/>
</dbReference>
<comment type="subcellular location">
    <subcellularLocation>
        <location evidence="1">Cytoplasm</location>
    </subcellularLocation>
</comment>
<sequence length="188" mass="20292">MAYSCHQFARSAMADRVTNLASQRAVVIFGASNCCMCHAVNTLFTELGVSWTVHELDKDPRGKDVERVLVGMVGRNPPAPAVFIGGRRVTKLASQRAVVIFGVSNCCMCHAVKTLFTELGVSWVVHELDKDPRGKDVERALAGMVGRSPPVPAVFIGGRLVGPTDKVMTLHLSGQLVPLLRQAGALWL</sequence>
<name>A0A9R0S1X0_TRITD</name>
<evidence type="ECO:0000313" key="7">
    <source>
        <dbReference type="Proteomes" id="UP000324705"/>
    </source>
</evidence>
<dbReference type="InterPro" id="IPR036249">
    <property type="entry name" value="Thioredoxin-like_sf"/>
</dbReference>
<gene>
    <name evidence="6" type="ORF">TRITD_3Av1G258020</name>
</gene>
<dbReference type="PROSITE" id="PS51354">
    <property type="entry name" value="GLUTAREDOXIN_2"/>
    <property type="match status" value="2"/>
</dbReference>
<feature type="domain" description="Glutaredoxin" evidence="5">
    <location>
        <begin position="98"/>
        <end position="161"/>
    </location>
</feature>
<dbReference type="CDD" id="cd02066">
    <property type="entry name" value="GRX_family"/>
    <property type="match status" value="1"/>
</dbReference>
<dbReference type="InterPro" id="IPR002109">
    <property type="entry name" value="Glutaredoxin"/>
</dbReference>
<dbReference type="AlphaFoldDB" id="A0A9R0S1X0"/>
<reference evidence="6 7" key="1">
    <citation type="submission" date="2017-09" db="EMBL/GenBank/DDBJ databases">
        <authorList>
            <consortium name="International Durum Wheat Genome Sequencing Consortium (IDWGSC)"/>
            <person name="Milanesi L."/>
        </authorList>
    </citation>
    <scope>NUCLEOTIDE SEQUENCE [LARGE SCALE GENOMIC DNA]</scope>
    <source>
        <strain evidence="7">cv. Svevo</strain>
    </source>
</reference>
<dbReference type="PANTHER" id="PTHR10168">
    <property type="entry name" value="GLUTAREDOXIN"/>
    <property type="match status" value="1"/>
</dbReference>
<dbReference type="Gramene" id="TRITD3Av1G258020.2">
    <property type="protein sequence ID" value="TRITD3Av1G258020.2"/>
    <property type="gene ID" value="TRITD3Av1G258020"/>
</dbReference>
<dbReference type="Gene3D" id="3.40.30.10">
    <property type="entry name" value="Glutaredoxin"/>
    <property type="match status" value="2"/>
</dbReference>
<dbReference type="SUPFAM" id="SSF52833">
    <property type="entry name" value="Thioredoxin-like"/>
    <property type="match status" value="2"/>
</dbReference>
<protein>
    <recommendedName>
        <fullName evidence="5">Glutaredoxin domain-containing protein</fullName>
    </recommendedName>
</protein>
<comment type="similarity">
    <text evidence="2">Belongs to the glutaredoxin family. CC-type subfamily.</text>
</comment>
<dbReference type="EMBL" id="LT934115">
    <property type="protein sequence ID" value="VAH68600.1"/>
    <property type="molecule type" value="Genomic_DNA"/>
</dbReference>
<dbReference type="Pfam" id="PF00462">
    <property type="entry name" value="Glutaredoxin"/>
    <property type="match status" value="2"/>
</dbReference>
<accession>A0A9R0S1X0</accession>
<keyword evidence="7" id="KW-1185">Reference proteome</keyword>
<organism evidence="6 7">
    <name type="scientific">Triticum turgidum subsp. durum</name>
    <name type="common">Durum wheat</name>
    <name type="synonym">Triticum durum</name>
    <dbReference type="NCBI Taxonomy" id="4567"/>
    <lineage>
        <taxon>Eukaryota</taxon>
        <taxon>Viridiplantae</taxon>
        <taxon>Streptophyta</taxon>
        <taxon>Embryophyta</taxon>
        <taxon>Tracheophyta</taxon>
        <taxon>Spermatophyta</taxon>
        <taxon>Magnoliopsida</taxon>
        <taxon>Liliopsida</taxon>
        <taxon>Poales</taxon>
        <taxon>Poaceae</taxon>
        <taxon>BOP clade</taxon>
        <taxon>Pooideae</taxon>
        <taxon>Triticodae</taxon>
        <taxon>Triticeae</taxon>
        <taxon>Triticinae</taxon>
        <taxon>Triticum</taxon>
    </lineage>
</organism>
<evidence type="ECO:0000259" key="5">
    <source>
        <dbReference type="Pfam" id="PF00462"/>
    </source>
</evidence>
<dbReference type="Proteomes" id="UP000324705">
    <property type="component" value="Chromosome 3A"/>
</dbReference>
<feature type="domain" description="Glutaredoxin" evidence="5">
    <location>
        <begin position="26"/>
        <end position="89"/>
    </location>
</feature>
<evidence type="ECO:0000256" key="2">
    <source>
        <dbReference type="ARBA" id="ARBA00007568"/>
    </source>
</evidence>